<dbReference type="Proteomes" id="UP000530660">
    <property type="component" value="Unassembled WGS sequence"/>
</dbReference>
<reference evidence="2 3" key="1">
    <citation type="journal article" date="2020" name="J. Phycol.">
        <title>Comparative genome analysis reveals Cyanidiococcus gen. nov., a new extremophilic red algal genus sister to Cyanidioschyzon (Cyanidioschyzonaceae, Rhodophyta).</title>
        <authorList>
            <person name="Liu S.-L."/>
            <person name="Chiang Y.-R."/>
            <person name="Yoon H.S."/>
            <person name="Fu H.-Y."/>
        </authorList>
    </citation>
    <scope>NUCLEOTIDE SEQUENCE [LARGE SCALE GENOMIC DNA]</scope>
    <source>
        <strain evidence="2 3">THAL066</strain>
    </source>
</reference>
<sequence>MEKLGLQRRLQRSEEAARQRHRELQFLLWVGTLGHLTNGARRQSHSFITSGGRLQRPWHRHHAGHLKVRVPGTWRCCAAEDNQEPAPQTSTSHLDDRDREPKATERDANDAARRELAEKRFSAVRDRVSALEHKLEHGEAMRRITLAEQLLQALDNPELASRLVALAPKSAPDQQRKSAAMNASTATTTERSTEPESGRSAAVIAAEERAIALARVVQQTQAVLETLCSWSSLPEPIPAKAKDLCKELEQRLQETKLSTWLSGNSGSSSTPAATETISPAARDFFNRAMRALRARNGGKAAVTDEELESVLSAAAQMRRTSALKAEMDRVLAAEAAVTAEAQRVREDQGIGASAPGPKSPRKITESSPLGLCREKGLEMRTWLKHFVTDTWQRLNGVPSPAQNAVDAAAAPTAVLPFRQRQALIFKHTVEDLKPLERKLQELSKEREMRLRREGPLGKLIHIRDLRALDDQVNALRRQISVRVLESEMERIYLYLDAELETSALFFLAWCQR</sequence>
<feature type="region of interest" description="Disordered" evidence="1">
    <location>
        <begin position="80"/>
        <end position="113"/>
    </location>
</feature>
<name>A0A7J7IE23_9RHOD</name>
<organism evidence="2 3">
    <name type="scientific">Cyanidiococcus yangmingshanensis</name>
    <dbReference type="NCBI Taxonomy" id="2690220"/>
    <lineage>
        <taxon>Eukaryota</taxon>
        <taxon>Rhodophyta</taxon>
        <taxon>Bangiophyceae</taxon>
        <taxon>Cyanidiales</taxon>
        <taxon>Cyanidiaceae</taxon>
        <taxon>Cyanidiococcus</taxon>
    </lineage>
</organism>
<feature type="compositionally biased region" description="Low complexity" evidence="1">
    <location>
        <begin position="178"/>
        <end position="190"/>
    </location>
</feature>
<feature type="region of interest" description="Disordered" evidence="1">
    <location>
        <begin position="169"/>
        <end position="199"/>
    </location>
</feature>
<dbReference type="EMBL" id="VWRR01000017">
    <property type="protein sequence ID" value="KAF6000817.1"/>
    <property type="molecule type" value="Genomic_DNA"/>
</dbReference>
<keyword evidence="3" id="KW-1185">Reference proteome</keyword>
<accession>A0A7J7IE23</accession>
<evidence type="ECO:0000313" key="2">
    <source>
        <dbReference type="EMBL" id="KAF6000817.1"/>
    </source>
</evidence>
<protein>
    <submittedName>
        <fullName evidence="2">Uncharacterized protein</fullName>
    </submittedName>
</protein>
<feature type="compositionally biased region" description="Basic and acidic residues" evidence="1">
    <location>
        <begin position="93"/>
        <end position="113"/>
    </location>
</feature>
<dbReference type="AlphaFoldDB" id="A0A7J7IE23"/>
<feature type="region of interest" description="Disordered" evidence="1">
    <location>
        <begin position="342"/>
        <end position="366"/>
    </location>
</feature>
<comment type="caution">
    <text evidence="2">The sequence shown here is derived from an EMBL/GenBank/DDBJ whole genome shotgun (WGS) entry which is preliminary data.</text>
</comment>
<gene>
    <name evidence="2" type="ORF">F1559_000813</name>
</gene>
<proteinExistence type="predicted"/>
<evidence type="ECO:0000313" key="3">
    <source>
        <dbReference type="Proteomes" id="UP000530660"/>
    </source>
</evidence>
<evidence type="ECO:0000256" key="1">
    <source>
        <dbReference type="SAM" id="MobiDB-lite"/>
    </source>
</evidence>